<organism evidence="1 2">
    <name type="scientific">Asanoa siamensis</name>
    <dbReference type="NCBI Taxonomy" id="926357"/>
    <lineage>
        <taxon>Bacteria</taxon>
        <taxon>Bacillati</taxon>
        <taxon>Actinomycetota</taxon>
        <taxon>Actinomycetes</taxon>
        <taxon>Micromonosporales</taxon>
        <taxon>Micromonosporaceae</taxon>
        <taxon>Asanoa</taxon>
    </lineage>
</organism>
<evidence type="ECO:0000313" key="1">
    <source>
        <dbReference type="EMBL" id="GIF73796.1"/>
    </source>
</evidence>
<dbReference type="RefSeq" id="WP_203713887.1">
    <property type="nucleotide sequence ID" value="NZ_BONE01000024.1"/>
</dbReference>
<dbReference type="Proteomes" id="UP000604117">
    <property type="component" value="Unassembled WGS sequence"/>
</dbReference>
<reference evidence="1 2" key="1">
    <citation type="submission" date="2021-01" db="EMBL/GenBank/DDBJ databases">
        <title>Whole genome shotgun sequence of Asanoa siamensis NBRC 107932.</title>
        <authorList>
            <person name="Komaki H."/>
            <person name="Tamura T."/>
        </authorList>
    </citation>
    <scope>NUCLEOTIDE SEQUENCE [LARGE SCALE GENOMIC DNA]</scope>
    <source>
        <strain evidence="1 2">NBRC 107932</strain>
    </source>
</reference>
<gene>
    <name evidence="1" type="ORF">Asi02nite_33140</name>
</gene>
<dbReference type="EMBL" id="BONE01000024">
    <property type="protein sequence ID" value="GIF73796.1"/>
    <property type="molecule type" value="Genomic_DNA"/>
</dbReference>
<comment type="caution">
    <text evidence="1">The sequence shown here is derived from an EMBL/GenBank/DDBJ whole genome shotgun (WGS) entry which is preliminary data.</text>
</comment>
<sequence>MDAVAGAAACAGCGQALDVAVAGDPLIGIVVVSSGRFLSRNVIVVGTAGDAVSLLGRGDEPVTVSAADFAGMRRVEVPAPATIGEAGRLWSASRAEAMGTIKGSWPHDRLQAIGDEFAGRDLSRRRAAAVDAIALGRQVWLPRAGLTESELSWYQARHAALRGDLREMLAWLAKLPPDGYAVRVALLLSTAAGLRADPALAALATAQLAPFEQSSPDARALRRVLGRTAADDPPAAVVEFASTLPGRWGAAAAPALAGAEAIRDRRRIPIRPRSGPAVRALDAYVAGLAGSNLNDYVALLRDLPRALLDDLVDAGALTAVPADNGIFPADLRAYLRCRLHPGRVDAAELTTAGFVAESARRHYLARDADALGGLDPADETVRHYRALLAYVRDRDRAHVDDLWPATRALVDDLSAATGEVSEQLAADRSAWPLLREAAVAGRLTVSRRVRDAHPEFASWFDVCGLTRLVYDGDWAGAVRQAGALTGTIRDWPLADEVASLAAFARWQLGEDAAALATLDAGPDAPFRAGMVLNASIIAAGRGSTDALEPLGRLSREASDRRVGNAALLRAIGLWLADDAVPDYPAPLADLVHARLANPIEDDALFLTLTKFSANNDAAWLAGASVHFVNQTQAEIMRFFQTRCRILDENRPDTLADLGQVLVPIWQRSPRPEWIARERDWLVELVLDLVHRPFGEAVGLTGVIHILLDGGVLEPGERYILSTQAGAHIAASLGDGEDIRPEAEQKLLFDPAQRWLRNDGALADPLRERVGEELARCVAIAAVSIAQSQTAVVDRLSDDYNAVVQRRQWDHANIRFLQHRQVTILDELAALAGRLGAYQALLGRLPVPEDLRELAGTVGAQATSLANEVARLRRDVLPYGR</sequence>
<evidence type="ECO:0000313" key="2">
    <source>
        <dbReference type="Proteomes" id="UP000604117"/>
    </source>
</evidence>
<keyword evidence="2" id="KW-1185">Reference proteome</keyword>
<name>A0ABQ4CR82_9ACTN</name>
<proteinExistence type="predicted"/>
<accession>A0ABQ4CR82</accession>
<protein>
    <submittedName>
        <fullName evidence="1">Uncharacterized protein</fullName>
    </submittedName>
</protein>